<evidence type="ECO:0000313" key="7">
    <source>
        <dbReference type="EMBL" id="MFD1193364.1"/>
    </source>
</evidence>
<feature type="domain" description="Orn/DAP/Arg decarboxylase 2 N-terminal" evidence="6">
    <location>
        <begin position="44"/>
        <end position="272"/>
    </location>
</feature>
<dbReference type="CDD" id="cd00622">
    <property type="entry name" value="PLPDE_III_ODC"/>
    <property type="match status" value="1"/>
</dbReference>
<gene>
    <name evidence="7" type="ORF">ACFQ3C_01605</name>
</gene>
<dbReference type="InterPro" id="IPR022644">
    <property type="entry name" value="De-COase2_N"/>
</dbReference>
<dbReference type="Proteomes" id="UP001597151">
    <property type="component" value="Unassembled WGS sequence"/>
</dbReference>
<dbReference type="Gene3D" id="2.40.37.10">
    <property type="entry name" value="Lyase, Ornithine Decarboxylase, Chain A, domain 1"/>
    <property type="match status" value="1"/>
</dbReference>
<dbReference type="InterPro" id="IPR029066">
    <property type="entry name" value="PLP-binding_barrel"/>
</dbReference>
<evidence type="ECO:0000313" key="8">
    <source>
        <dbReference type="Proteomes" id="UP001597151"/>
    </source>
</evidence>
<proteinExistence type="inferred from homology"/>
<comment type="similarity">
    <text evidence="2">Belongs to the Orn/Lys/Arg decarboxylase class-II family.</text>
</comment>
<dbReference type="EMBL" id="JBHTKR010000001">
    <property type="protein sequence ID" value="MFD1193364.1"/>
    <property type="molecule type" value="Genomic_DNA"/>
</dbReference>
<evidence type="ECO:0000259" key="6">
    <source>
        <dbReference type="Pfam" id="PF02784"/>
    </source>
</evidence>
<dbReference type="InterPro" id="IPR009006">
    <property type="entry name" value="Ala_racemase/Decarboxylase_C"/>
</dbReference>
<evidence type="ECO:0000256" key="1">
    <source>
        <dbReference type="ARBA" id="ARBA00001933"/>
    </source>
</evidence>
<dbReference type="PRINTS" id="PR01182">
    <property type="entry name" value="ORNDCRBXLASE"/>
</dbReference>
<protein>
    <submittedName>
        <fullName evidence="7">Type III PLP-dependent enzyme</fullName>
    </submittedName>
</protein>
<dbReference type="PANTHER" id="PTHR11482:SF6">
    <property type="entry name" value="ORNITHINE DECARBOXYLASE 1-RELATED"/>
    <property type="match status" value="1"/>
</dbReference>
<dbReference type="Pfam" id="PF02784">
    <property type="entry name" value="Orn_Arg_deC_N"/>
    <property type="match status" value="1"/>
</dbReference>
<accession>A0ABW3T850</accession>
<keyword evidence="3" id="KW-0663">Pyridoxal phosphate</keyword>
<dbReference type="RefSeq" id="WP_380788579.1">
    <property type="nucleotide sequence ID" value="NZ_JBHTKR010000001.1"/>
</dbReference>
<dbReference type="InterPro" id="IPR000183">
    <property type="entry name" value="Orn/DAP/Arg_de-COase"/>
</dbReference>
<feature type="region of interest" description="Disordered" evidence="5">
    <location>
        <begin position="1"/>
        <end position="26"/>
    </location>
</feature>
<dbReference type="PRINTS" id="PR01179">
    <property type="entry name" value="ODADCRBXLASE"/>
</dbReference>
<keyword evidence="4" id="KW-0456">Lyase</keyword>
<sequence length="389" mass="40980">MAQSDAKHHSRGSAMKSDPIWSTPEDHLRKMQPDTAQLYLCPAEISRMARRFQAGFPGLVSYAVKANPVHAVLENLVAADLRAFDVASVPEMQAVRAVCPDAVLHYNNPVRSRSEVAAAADMGIASASVDCAGELDKLAVLPRGTEIAVRLALPLKGAAYDFGAKFGAGPDQAVALLGQVAAMGFAPAMTFHPGTQCADAGVWAGYIRACADVARRAGVQLGRLNVGGGFAAHRGVAPDLEAVFARIGAEVRAAFGPDAPALVCEPGRAMVAEACQLATRVKSLRDDAIYLNDGIYGALAEWRDIAAHDRVRILACDGRARRAPACPRIVFGPTCDSIDRLPDPLMLPADLAEDDYLIFAGMGAYSHAIATRFNGYGPDALVTVAGFGD</sequence>
<dbReference type="SUPFAM" id="SSF51419">
    <property type="entry name" value="PLP-binding barrel"/>
    <property type="match status" value="1"/>
</dbReference>
<comment type="cofactor">
    <cofactor evidence="1">
        <name>pyridoxal 5'-phosphate</name>
        <dbReference type="ChEBI" id="CHEBI:597326"/>
    </cofactor>
</comment>
<evidence type="ECO:0000256" key="2">
    <source>
        <dbReference type="ARBA" id="ARBA00008872"/>
    </source>
</evidence>
<name>A0ABW3T850_9RHOB</name>
<dbReference type="SUPFAM" id="SSF50621">
    <property type="entry name" value="Alanine racemase C-terminal domain-like"/>
    <property type="match status" value="1"/>
</dbReference>
<evidence type="ECO:0000256" key="4">
    <source>
        <dbReference type="ARBA" id="ARBA00023239"/>
    </source>
</evidence>
<reference evidence="8" key="1">
    <citation type="journal article" date="2019" name="Int. J. Syst. Evol. Microbiol.">
        <title>The Global Catalogue of Microorganisms (GCM) 10K type strain sequencing project: providing services to taxonomists for standard genome sequencing and annotation.</title>
        <authorList>
            <consortium name="The Broad Institute Genomics Platform"/>
            <consortium name="The Broad Institute Genome Sequencing Center for Infectious Disease"/>
            <person name="Wu L."/>
            <person name="Ma J."/>
        </authorList>
    </citation>
    <scope>NUCLEOTIDE SEQUENCE [LARGE SCALE GENOMIC DNA]</scope>
    <source>
        <strain evidence="8">CCUG 55328</strain>
    </source>
</reference>
<dbReference type="InterPro" id="IPR002433">
    <property type="entry name" value="Orn_de-COase"/>
</dbReference>
<organism evidence="7 8">
    <name type="scientific">Seohaeicola saemankumensis</name>
    <dbReference type="NCBI Taxonomy" id="481181"/>
    <lineage>
        <taxon>Bacteria</taxon>
        <taxon>Pseudomonadati</taxon>
        <taxon>Pseudomonadota</taxon>
        <taxon>Alphaproteobacteria</taxon>
        <taxon>Rhodobacterales</taxon>
        <taxon>Roseobacteraceae</taxon>
        <taxon>Seohaeicola</taxon>
    </lineage>
</organism>
<dbReference type="PANTHER" id="PTHR11482">
    <property type="entry name" value="ARGININE/DIAMINOPIMELATE/ORNITHINE DECARBOXYLASE"/>
    <property type="match status" value="1"/>
</dbReference>
<comment type="caution">
    <text evidence="7">The sequence shown here is derived from an EMBL/GenBank/DDBJ whole genome shotgun (WGS) entry which is preliminary data.</text>
</comment>
<evidence type="ECO:0000256" key="3">
    <source>
        <dbReference type="ARBA" id="ARBA00022898"/>
    </source>
</evidence>
<keyword evidence="8" id="KW-1185">Reference proteome</keyword>
<dbReference type="Gene3D" id="3.20.20.10">
    <property type="entry name" value="Alanine racemase"/>
    <property type="match status" value="1"/>
</dbReference>
<evidence type="ECO:0000256" key="5">
    <source>
        <dbReference type="SAM" id="MobiDB-lite"/>
    </source>
</evidence>